<name>A0A9W9SIF8_9EURO</name>
<dbReference type="Pfam" id="PF08591">
    <property type="entry name" value="RNR_inhib"/>
    <property type="match status" value="1"/>
</dbReference>
<dbReference type="GO" id="GO:0005737">
    <property type="term" value="C:cytoplasm"/>
    <property type="evidence" value="ECO:0007669"/>
    <property type="project" value="UniProtKB-SubCell"/>
</dbReference>
<dbReference type="GO" id="GO:1990846">
    <property type="term" value="F:ribonucleoside-diphosphate reductase inhibitor activity"/>
    <property type="evidence" value="ECO:0007669"/>
    <property type="project" value="TreeGrafter"/>
</dbReference>
<evidence type="ECO:0000313" key="7">
    <source>
        <dbReference type="Proteomes" id="UP001147747"/>
    </source>
</evidence>
<dbReference type="InterPro" id="IPR013900">
    <property type="entry name" value="RNR_inhibitor"/>
</dbReference>
<comment type="similarity">
    <text evidence="3">Belongs to the DIF1/spd1 family.</text>
</comment>
<dbReference type="AlphaFoldDB" id="A0A9W9SIF8"/>
<dbReference type="EMBL" id="JAPZBU010000011">
    <property type="protein sequence ID" value="KAJ5378585.1"/>
    <property type="molecule type" value="Genomic_DNA"/>
</dbReference>
<evidence type="ECO:0000256" key="4">
    <source>
        <dbReference type="ARBA" id="ARBA00022490"/>
    </source>
</evidence>
<dbReference type="GeneID" id="81375321"/>
<dbReference type="GO" id="GO:0008104">
    <property type="term" value="P:intracellular protein localization"/>
    <property type="evidence" value="ECO:0007669"/>
    <property type="project" value="TreeGrafter"/>
</dbReference>
<evidence type="ECO:0000256" key="5">
    <source>
        <dbReference type="ARBA" id="ARBA00023242"/>
    </source>
</evidence>
<organism evidence="6 7">
    <name type="scientific">Penicillium cosmopolitanum</name>
    <dbReference type="NCBI Taxonomy" id="1131564"/>
    <lineage>
        <taxon>Eukaryota</taxon>
        <taxon>Fungi</taxon>
        <taxon>Dikarya</taxon>
        <taxon>Ascomycota</taxon>
        <taxon>Pezizomycotina</taxon>
        <taxon>Eurotiomycetes</taxon>
        <taxon>Eurotiomycetidae</taxon>
        <taxon>Eurotiales</taxon>
        <taxon>Aspergillaceae</taxon>
        <taxon>Penicillium</taxon>
    </lineage>
</organism>
<dbReference type="Proteomes" id="UP001147747">
    <property type="component" value="Unassembled WGS sequence"/>
</dbReference>
<evidence type="ECO:0000313" key="6">
    <source>
        <dbReference type="EMBL" id="KAJ5378585.1"/>
    </source>
</evidence>
<sequence length="229" mass="25461">MPSLVIQPAMSTSNDALSKRRRFQPVITSFFQSQQPESHIVDGTPVSHNHYAAATYSAMPVVSEKVQSSLLSVGMRVRKSVADGYKTQRSLKQEKSIPPPLAVKTPTAELNADMYSHGELAPFSGISKYNQSFSSTSGHIVNDDGDDYSLSHRAVKTLQKRIFGSDDFAAWEDESNIAFHDAPTGQQRRRMLALRQTSQPGMDVDDFEEASFLRPLEEADADYARMDWA</sequence>
<dbReference type="PANTHER" id="PTHR28081:SF1">
    <property type="entry name" value="DAMAGE-REGULATED IMPORT FACILITATOR 1"/>
    <property type="match status" value="1"/>
</dbReference>
<comment type="subcellular location">
    <subcellularLocation>
        <location evidence="2">Cytoplasm</location>
    </subcellularLocation>
    <subcellularLocation>
        <location evidence="1">Nucleus</location>
    </subcellularLocation>
</comment>
<reference evidence="6" key="1">
    <citation type="submission" date="2022-12" db="EMBL/GenBank/DDBJ databases">
        <authorList>
            <person name="Petersen C."/>
        </authorList>
    </citation>
    <scope>NUCLEOTIDE SEQUENCE</scope>
    <source>
        <strain evidence="6">IBT 29677</strain>
    </source>
</reference>
<comment type="caution">
    <text evidence="6">The sequence shown here is derived from an EMBL/GenBank/DDBJ whole genome shotgun (WGS) entry which is preliminary data.</text>
</comment>
<dbReference type="PANTHER" id="PTHR28081">
    <property type="entry name" value="DAMAGE-REGULATED IMPORT FACILITATOR 1-RELATED"/>
    <property type="match status" value="1"/>
</dbReference>
<keyword evidence="7" id="KW-1185">Reference proteome</keyword>
<keyword evidence="4" id="KW-0963">Cytoplasm</keyword>
<dbReference type="RefSeq" id="XP_056482371.1">
    <property type="nucleotide sequence ID" value="XM_056636341.1"/>
</dbReference>
<keyword evidence="5" id="KW-0539">Nucleus</keyword>
<evidence type="ECO:0000256" key="2">
    <source>
        <dbReference type="ARBA" id="ARBA00004496"/>
    </source>
</evidence>
<proteinExistence type="inferred from homology"/>
<evidence type="ECO:0000256" key="1">
    <source>
        <dbReference type="ARBA" id="ARBA00004123"/>
    </source>
</evidence>
<accession>A0A9W9SIF8</accession>
<dbReference type="OrthoDB" id="4072855at2759"/>
<gene>
    <name evidence="6" type="ORF">N7509_011704</name>
</gene>
<reference evidence="6" key="2">
    <citation type="journal article" date="2023" name="IMA Fungus">
        <title>Comparative genomic study of the Penicillium genus elucidates a diverse pangenome and 15 lateral gene transfer events.</title>
        <authorList>
            <person name="Petersen C."/>
            <person name="Sorensen T."/>
            <person name="Nielsen M.R."/>
            <person name="Sondergaard T.E."/>
            <person name="Sorensen J.L."/>
            <person name="Fitzpatrick D.A."/>
            <person name="Frisvad J.C."/>
            <person name="Nielsen K.L."/>
        </authorList>
    </citation>
    <scope>NUCLEOTIDE SEQUENCE</scope>
    <source>
        <strain evidence="6">IBT 29677</strain>
    </source>
</reference>
<dbReference type="GO" id="GO:0005634">
    <property type="term" value="C:nucleus"/>
    <property type="evidence" value="ECO:0007669"/>
    <property type="project" value="UniProtKB-SubCell"/>
</dbReference>
<protein>
    <submittedName>
        <fullName evidence="6">Uncharacterized protein</fullName>
    </submittedName>
</protein>
<evidence type="ECO:0000256" key="3">
    <source>
        <dbReference type="ARBA" id="ARBA00005459"/>
    </source>
</evidence>